<comment type="caution">
    <text evidence="2">The sequence shown here is derived from an EMBL/GenBank/DDBJ whole genome shotgun (WGS) entry which is preliminary data.</text>
</comment>
<evidence type="ECO:0008006" key="4">
    <source>
        <dbReference type="Google" id="ProtNLM"/>
    </source>
</evidence>
<dbReference type="InParanoid" id="A0A1Y1XA65"/>
<keyword evidence="1" id="KW-0732">Signal</keyword>
<dbReference type="Proteomes" id="UP000193498">
    <property type="component" value="Unassembled WGS sequence"/>
</dbReference>
<evidence type="ECO:0000313" key="3">
    <source>
        <dbReference type="Proteomes" id="UP000193498"/>
    </source>
</evidence>
<dbReference type="EMBL" id="MCFE01000677">
    <property type="protein sequence ID" value="ORX82234.1"/>
    <property type="molecule type" value="Genomic_DNA"/>
</dbReference>
<dbReference type="AlphaFoldDB" id="A0A1Y1XA65"/>
<feature type="chain" id="PRO_5012282277" description="Secreted protein" evidence="1">
    <location>
        <begin position="23"/>
        <end position="96"/>
    </location>
</feature>
<keyword evidence="3" id="KW-1185">Reference proteome</keyword>
<sequence>MLGYRFFPLQLVFAFLCRLVSLRLGGGECFNNRISYSGFLLGYLTSVTSKEHMARTLAQLINSLKILSQFGSGTVLPFRNSFEYHFSKQALNAFSS</sequence>
<accession>A0A1Y1XA65</accession>
<gene>
    <name evidence="2" type="ORF">K493DRAFT_320481</name>
</gene>
<proteinExistence type="predicted"/>
<evidence type="ECO:0000313" key="2">
    <source>
        <dbReference type="EMBL" id="ORX82234.1"/>
    </source>
</evidence>
<reference evidence="2 3" key="1">
    <citation type="submission" date="2016-07" db="EMBL/GenBank/DDBJ databases">
        <title>Pervasive Adenine N6-methylation of Active Genes in Fungi.</title>
        <authorList>
            <consortium name="DOE Joint Genome Institute"/>
            <person name="Mondo S.J."/>
            <person name="Dannebaum R.O."/>
            <person name="Kuo R.C."/>
            <person name="Labutti K."/>
            <person name="Haridas S."/>
            <person name="Kuo A."/>
            <person name="Salamov A."/>
            <person name="Ahrendt S.R."/>
            <person name="Lipzen A."/>
            <person name="Sullivan W."/>
            <person name="Andreopoulos W.B."/>
            <person name="Clum A."/>
            <person name="Lindquist E."/>
            <person name="Daum C."/>
            <person name="Ramamoorthy G.K."/>
            <person name="Gryganskyi A."/>
            <person name="Culley D."/>
            <person name="Magnuson J.K."/>
            <person name="James T.Y."/>
            <person name="O'Malley M.A."/>
            <person name="Stajich J.E."/>
            <person name="Spatafora J.W."/>
            <person name="Visel A."/>
            <person name="Grigoriev I.V."/>
        </authorList>
    </citation>
    <scope>NUCLEOTIDE SEQUENCE [LARGE SCALE GENOMIC DNA]</scope>
    <source>
        <strain evidence="2 3">CBS 931.73</strain>
    </source>
</reference>
<name>A0A1Y1XA65_9FUNG</name>
<organism evidence="2 3">
    <name type="scientific">Basidiobolus meristosporus CBS 931.73</name>
    <dbReference type="NCBI Taxonomy" id="1314790"/>
    <lineage>
        <taxon>Eukaryota</taxon>
        <taxon>Fungi</taxon>
        <taxon>Fungi incertae sedis</taxon>
        <taxon>Zoopagomycota</taxon>
        <taxon>Entomophthoromycotina</taxon>
        <taxon>Basidiobolomycetes</taxon>
        <taxon>Basidiobolales</taxon>
        <taxon>Basidiobolaceae</taxon>
        <taxon>Basidiobolus</taxon>
    </lineage>
</organism>
<protein>
    <recommendedName>
        <fullName evidence="4">Secreted protein</fullName>
    </recommendedName>
</protein>
<evidence type="ECO:0000256" key="1">
    <source>
        <dbReference type="SAM" id="SignalP"/>
    </source>
</evidence>
<feature type="signal peptide" evidence="1">
    <location>
        <begin position="1"/>
        <end position="22"/>
    </location>
</feature>